<protein>
    <submittedName>
        <fullName evidence="9">MFS transporter</fullName>
    </submittedName>
</protein>
<dbReference type="InterPro" id="IPR036259">
    <property type="entry name" value="MFS_trans_sf"/>
</dbReference>
<keyword evidence="5 7" id="KW-1133">Transmembrane helix</keyword>
<keyword evidence="10" id="KW-1185">Reference proteome</keyword>
<feature type="transmembrane region" description="Helical" evidence="7">
    <location>
        <begin position="226"/>
        <end position="248"/>
    </location>
</feature>
<comment type="caution">
    <text evidence="9">The sequence shown here is derived from an EMBL/GenBank/DDBJ whole genome shotgun (WGS) entry which is preliminary data.</text>
</comment>
<dbReference type="InterPro" id="IPR011701">
    <property type="entry name" value="MFS"/>
</dbReference>
<dbReference type="Pfam" id="PF07690">
    <property type="entry name" value="MFS_1"/>
    <property type="match status" value="2"/>
</dbReference>
<feature type="transmembrane region" description="Helical" evidence="7">
    <location>
        <begin position="379"/>
        <end position="398"/>
    </location>
</feature>
<comment type="similarity">
    <text evidence="2">Belongs to the major facilitator superfamily. TCR/Tet family.</text>
</comment>
<dbReference type="Proteomes" id="UP000481033">
    <property type="component" value="Unassembled WGS sequence"/>
</dbReference>
<dbReference type="SUPFAM" id="SSF103473">
    <property type="entry name" value="MFS general substrate transporter"/>
    <property type="match status" value="1"/>
</dbReference>
<dbReference type="PANTHER" id="PTHR43124">
    <property type="entry name" value="PURINE EFFLUX PUMP PBUE"/>
    <property type="match status" value="1"/>
</dbReference>
<feature type="transmembrane region" description="Helical" evidence="7">
    <location>
        <begin position="314"/>
        <end position="332"/>
    </location>
</feature>
<dbReference type="InterPro" id="IPR050189">
    <property type="entry name" value="MFS_Efflux_Transporters"/>
</dbReference>
<feature type="transmembrane region" description="Helical" evidence="7">
    <location>
        <begin position="167"/>
        <end position="189"/>
    </location>
</feature>
<evidence type="ECO:0000256" key="2">
    <source>
        <dbReference type="ARBA" id="ARBA00007520"/>
    </source>
</evidence>
<dbReference type="GO" id="GO:0022857">
    <property type="term" value="F:transmembrane transporter activity"/>
    <property type="evidence" value="ECO:0007669"/>
    <property type="project" value="InterPro"/>
</dbReference>
<dbReference type="PRINTS" id="PR01035">
    <property type="entry name" value="TCRTETA"/>
</dbReference>
<keyword evidence="3" id="KW-1003">Cell membrane</keyword>
<evidence type="ECO:0000256" key="6">
    <source>
        <dbReference type="ARBA" id="ARBA00023136"/>
    </source>
</evidence>
<evidence type="ECO:0000313" key="9">
    <source>
        <dbReference type="EMBL" id="NEZ55925.1"/>
    </source>
</evidence>
<organism evidence="9 10">
    <name type="scientific">Adonisia turfae CCMR0081</name>
    <dbReference type="NCBI Taxonomy" id="2292702"/>
    <lineage>
        <taxon>Bacteria</taxon>
        <taxon>Bacillati</taxon>
        <taxon>Cyanobacteriota</taxon>
        <taxon>Adonisia</taxon>
        <taxon>Adonisia turfae</taxon>
    </lineage>
</organism>
<dbReference type="GO" id="GO:0005886">
    <property type="term" value="C:plasma membrane"/>
    <property type="evidence" value="ECO:0007669"/>
    <property type="project" value="UniProtKB-SubCell"/>
</dbReference>
<evidence type="ECO:0000313" key="10">
    <source>
        <dbReference type="Proteomes" id="UP000481033"/>
    </source>
</evidence>
<dbReference type="InterPro" id="IPR020846">
    <property type="entry name" value="MFS_dom"/>
</dbReference>
<evidence type="ECO:0000256" key="7">
    <source>
        <dbReference type="SAM" id="Phobius"/>
    </source>
</evidence>
<evidence type="ECO:0000256" key="1">
    <source>
        <dbReference type="ARBA" id="ARBA00004651"/>
    </source>
</evidence>
<gene>
    <name evidence="9" type="ORF">DXZ20_09625</name>
</gene>
<keyword evidence="4 7" id="KW-0812">Transmembrane</keyword>
<evidence type="ECO:0000256" key="5">
    <source>
        <dbReference type="ARBA" id="ARBA00022989"/>
    </source>
</evidence>
<sequence>MAAKSRLPLQFWIVTLVAFINSVSFTIIIPTLYPYAKEFGLSDLAASLLTTAFSLSQFLGTPILGRLSDRIGRKPLLVISLLGTVVANLLAAVSPFAWWLYLARMLDGLTGGNNSVAQAVVSDITTPEQRTQAFGIFGGIFRLGFVVGPPLAYFAQTLPPIPGITPLGMSFMVSALMALVAAILCFAVLPETRPSSECDRKLNLSLNDFGFGRLATSFRKPLVGRIFLMTFLNGATFTVFTFAFQPFFLTVLGQDTKNLAFAFVFFGVLAFLSQVFLLGPLRKRMNLVTLLVTALIMRGILLILYPSFPTIEAFWVLLFFFGIVNAFPMPLIDSLLSLRTSKDEQGEALGTNSSYLSMANAIGPAVSGVLVTFGYGMPFLVAGGLTIAIAIFAFSLNLPDSKAPAV</sequence>
<reference evidence="9 10" key="1">
    <citation type="journal article" date="2020" name="Microb. Ecol.">
        <title>Ecogenomics of the Marine Benthic Filamentous Cyanobacterium Adonisia.</title>
        <authorList>
            <person name="Walter J.M."/>
            <person name="Coutinho F.H."/>
            <person name="Leomil L."/>
            <person name="Hargreaves P.I."/>
            <person name="Campeao M.E."/>
            <person name="Vieira V.V."/>
            <person name="Silva B.S."/>
            <person name="Fistarol G.O."/>
            <person name="Salomon P.S."/>
            <person name="Sawabe T."/>
            <person name="Mino S."/>
            <person name="Hosokawa M."/>
            <person name="Miyashita H."/>
            <person name="Maruyama F."/>
            <person name="van Verk M.C."/>
            <person name="Dutilh B.E."/>
            <person name="Thompson C.C."/>
            <person name="Thompson F.L."/>
        </authorList>
    </citation>
    <scope>NUCLEOTIDE SEQUENCE [LARGE SCALE GENOMIC DNA]</scope>
    <source>
        <strain evidence="9 10">CCMR0081</strain>
    </source>
</reference>
<feature type="transmembrane region" description="Helical" evidence="7">
    <location>
        <begin position="353"/>
        <end position="373"/>
    </location>
</feature>
<accession>A0A6M0RIB3</accession>
<dbReference type="RefSeq" id="WP_163697818.1">
    <property type="nucleotide sequence ID" value="NZ_QXHD01000004.1"/>
</dbReference>
<evidence type="ECO:0000259" key="8">
    <source>
        <dbReference type="PROSITE" id="PS50850"/>
    </source>
</evidence>
<feature type="transmembrane region" description="Helical" evidence="7">
    <location>
        <begin position="45"/>
        <end position="64"/>
    </location>
</feature>
<dbReference type="InterPro" id="IPR005829">
    <property type="entry name" value="Sugar_transporter_CS"/>
</dbReference>
<feature type="transmembrane region" description="Helical" evidence="7">
    <location>
        <begin position="76"/>
        <end position="101"/>
    </location>
</feature>
<feature type="domain" description="Major facilitator superfamily (MFS) profile" evidence="8">
    <location>
        <begin position="10"/>
        <end position="401"/>
    </location>
</feature>
<dbReference type="AlphaFoldDB" id="A0A6M0RIB3"/>
<dbReference type="PROSITE" id="PS50850">
    <property type="entry name" value="MFS"/>
    <property type="match status" value="1"/>
</dbReference>
<dbReference type="PROSITE" id="PS00216">
    <property type="entry name" value="SUGAR_TRANSPORT_1"/>
    <property type="match status" value="1"/>
</dbReference>
<dbReference type="InterPro" id="IPR001958">
    <property type="entry name" value="Tet-R_TetA/multi-R_MdtG-like"/>
</dbReference>
<name>A0A6M0RIB3_9CYAN</name>
<evidence type="ECO:0000256" key="3">
    <source>
        <dbReference type="ARBA" id="ARBA00022475"/>
    </source>
</evidence>
<feature type="transmembrane region" description="Helical" evidence="7">
    <location>
        <begin position="260"/>
        <end position="281"/>
    </location>
</feature>
<dbReference type="EMBL" id="QXHD01000004">
    <property type="protein sequence ID" value="NEZ55925.1"/>
    <property type="molecule type" value="Genomic_DNA"/>
</dbReference>
<dbReference type="CDD" id="cd17330">
    <property type="entry name" value="MFS_SLC46_TetA_like"/>
    <property type="match status" value="1"/>
</dbReference>
<dbReference type="PANTHER" id="PTHR43124:SF3">
    <property type="entry name" value="CHLORAMPHENICOL EFFLUX PUMP RV0191"/>
    <property type="match status" value="1"/>
</dbReference>
<comment type="subcellular location">
    <subcellularLocation>
        <location evidence="1">Cell membrane</location>
        <topology evidence="1">Multi-pass membrane protein</topology>
    </subcellularLocation>
</comment>
<feature type="transmembrane region" description="Helical" evidence="7">
    <location>
        <begin position="12"/>
        <end position="33"/>
    </location>
</feature>
<evidence type="ECO:0000256" key="4">
    <source>
        <dbReference type="ARBA" id="ARBA00022692"/>
    </source>
</evidence>
<proteinExistence type="inferred from homology"/>
<keyword evidence="6 7" id="KW-0472">Membrane</keyword>
<dbReference type="Gene3D" id="1.20.1250.20">
    <property type="entry name" value="MFS general substrate transporter like domains"/>
    <property type="match status" value="1"/>
</dbReference>
<feature type="transmembrane region" description="Helical" evidence="7">
    <location>
        <begin position="288"/>
        <end position="308"/>
    </location>
</feature>